<dbReference type="OrthoDB" id="282896at2"/>
<organism evidence="2 3">
    <name type="scientific">Arsukibacterium ikkense</name>
    <dbReference type="NCBI Taxonomy" id="336831"/>
    <lineage>
        <taxon>Bacteria</taxon>
        <taxon>Pseudomonadati</taxon>
        <taxon>Pseudomonadota</taxon>
        <taxon>Gammaproteobacteria</taxon>
        <taxon>Chromatiales</taxon>
        <taxon>Chromatiaceae</taxon>
        <taxon>Arsukibacterium</taxon>
    </lineage>
</organism>
<keyword evidence="1" id="KW-1133">Transmembrane helix</keyword>
<dbReference type="STRING" id="336831.WG68_13955"/>
<evidence type="ECO:0000256" key="1">
    <source>
        <dbReference type="SAM" id="Phobius"/>
    </source>
</evidence>
<comment type="caution">
    <text evidence="2">The sequence shown here is derived from an EMBL/GenBank/DDBJ whole genome shotgun (WGS) entry which is preliminary data.</text>
</comment>
<dbReference type="Proteomes" id="UP000034228">
    <property type="component" value="Unassembled WGS sequence"/>
</dbReference>
<dbReference type="RefSeq" id="WP_046558328.1">
    <property type="nucleotide sequence ID" value="NZ_LAHO01000014.1"/>
</dbReference>
<protein>
    <submittedName>
        <fullName evidence="2">Uncharacterized protein</fullName>
    </submittedName>
</protein>
<reference evidence="2 3" key="1">
    <citation type="submission" date="2015-03" db="EMBL/GenBank/DDBJ databases">
        <title>Draft genome sequences of two protease-producing strains of Arsukibacterium isolated from two cold and alkaline environments.</title>
        <authorList>
            <person name="Lylloff J.E."/>
            <person name="Skov L.B."/>
            <person name="Jepsen M."/>
            <person name="Hallin P.F."/>
            <person name="Sorensen S.J."/>
            <person name="Stougaard P."/>
            <person name="Glaring M.A."/>
        </authorList>
    </citation>
    <scope>NUCLEOTIDE SEQUENCE [LARGE SCALE GENOMIC DNA]</scope>
    <source>
        <strain evidence="2 3">GCM72</strain>
    </source>
</reference>
<sequence>MKALLRQLRQPSLISNALKVALVVGTLLNLINQWYALLGQQEWRWGMALLNYLVPFSVASYSAAKQRLNDLTKNRAERHDGN</sequence>
<keyword evidence="1" id="KW-0472">Membrane</keyword>
<dbReference type="NCBIfam" id="NF038050">
    <property type="entry name" value="NrtS"/>
    <property type="match status" value="1"/>
</dbReference>
<feature type="transmembrane region" description="Helical" evidence="1">
    <location>
        <begin position="12"/>
        <end position="31"/>
    </location>
</feature>
<keyword evidence="1" id="KW-0812">Transmembrane</keyword>
<dbReference type="PATRIC" id="fig|336831.14.peg.1415"/>
<keyword evidence="3" id="KW-1185">Reference proteome</keyword>
<accession>A0A0M2V200</accession>
<dbReference type="EMBL" id="LAHO01000014">
    <property type="protein sequence ID" value="KKO44656.1"/>
    <property type="molecule type" value="Genomic_DNA"/>
</dbReference>
<name>A0A0M2V200_9GAMM</name>
<feature type="transmembrane region" description="Helical" evidence="1">
    <location>
        <begin position="43"/>
        <end position="64"/>
    </location>
</feature>
<evidence type="ECO:0000313" key="2">
    <source>
        <dbReference type="EMBL" id="KKO44656.1"/>
    </source>
</evidence>
<evidence type="ECO:0000313" key="3">
    <source>
        <dbReference type="Proteomes" id="UP000034228"/>
    </source>
</evidence>
<gene>
    <name evidence="2" type="ORF">WG68_13955</name>
</gene>
<proteinExistence type="predicted"/>
<dbReference type="InterPro" id="IPR047700">
    <property type="entry name" value="NrtS-like"/>
</dbReference>
<dbReference type="AlphaFoldDB" id="A0A0M2V200"/>